<protein>
    <submittedName>
        <fullName evidence="8">Family 43 glycosylhydrolase</fullName>
    </submittedName>
</protein>
<dbReference type="InterPro" id="IPR051795">
    <property type="entry name" value="Glycosyl_Hydrlase_43"/>
</dbReference>
<dbReference type="Pfam" id="PF00150">
    <property type="entry name" value="Cellulase"/>
    <property type="match status" value="1"/>
</dbReference>
<gene>
    <name evidence="8" type="ORF">NG895_26530</name>
</gene>
<feature type="region of interest" description="Disordered" evidence="5">
    <location>
        <begin position="729"/>
        <end position="751"/>
    </location>
</feature>
<dbReference type="Proteomes" id="UP001155241">
    <property type="component" value="Unassembled WGS sequence"/>
</dbReference>
<dbReference type="PANTHER" id="PTHR42812:SF14">
    <property type="entry name" value="SECRETED PROTEIN"/>
    <property type="match status" value="1"/>
</dbReference>
<evidence type="ECO:0000256" key="4">
    <source>
        <dbReference type="PIRSR" id="PIRSR606710-2"/>
    </source>
</evidence>
<feature type="chain" id="PRO_5040982588" evidence="6">
    <location>
        <begin position="29"/>
        <end position="751"/>
    </location>
</feature>
<dbReference type="AlphaFoldDB" id="A0A9X2FEC9"/>
<dbReference type="Gene3D" id="2.115.10.20">
    <property type="entry name" value="Glycosyl hydrolase domain, family 43"/>
    <property type="match status" value="1"/>
</dbReference>
<evidence type="ECO:0000256" key="6">
    <source>
        <dbReference type="SAM" id="SignalP"/>
    </source>
</evidence>
<accession>A0A9X2FEC9</accession>
<keyword evidence="2" id="KW-0378">Hydrolase</keyword>
<dbReference type="SUPFAM" id="SSF75005">
    <property type="entry name" value="Arabinanase/levansucrase/invertase"/>
    <property type="match status" value="1"/>
</dbReference>
<comment type="caution">
    <text evidence="8">The sequence shown here is derived from an EMBL/GenBank/DDBJ whole genome shotgun (WGS) entry which is preliminary data.</text>
</comment>
<dbReference type="GO" id="GO:0004553">
    <property type="term" value="F:hydrolase activity, hydrolyzing O-glycosyl compounds"/>
    <property type="evidence" value="ECO:0007669"/>
    <property type="project" value="InterPro"/>
</dbReference>
<comment type="similarity">
    <text evidence="1">Belongs to the glycosyl hydrolase 43 family.</text>
</comment>
<feature type="region of interest" description="Disordered" evidence="5">
    <location>
        <begin position="145"/>
        <end position="164"/>
    </location>
</feature>
<dbReference type="GO" id="GO:0000272">
    <property type="term" value="P:polysaccharide catabolic process"/>
    <property type="evidence" value="ECO:0007669"/>
    <property type="project" value="InterPro"/>
</dbReference>
<evidence type="ECO:0000256" key="3">
    <source>
        <dbReference type="ARBA" id="ARBA00023295"/>
    </source>
</evidence>
<dbReference type="EMBL" id="JAMXLR010000092">
    <property type="protein sequence ID" value="MCO6047475.1"/>
    <property type="molecule type" value="Genomic_DNA"/>
</dbReference>
<feature type="domain" description="Glycoside hydrolase family 5" evidence="7">
    <location>
        <begin position="157"/>
        <end position="290"/>
    </location>
</feature>
<dbReference type="Gene3D" id="3.20.20.80">
    <property type="entry name" value="Glycosidases"/>
    <property type="match status" value="1"/>
</dbReference>
<feature type="signal peptide" evidence="6">
    <location>
        <begin position="1"/>
        <end position="28"/>
    </location>
</feature>
<dbReference type="RefSeq" id="WP_252855584.1">
    <property type="nucleotide sequence ID" value="NZ_JAMXLR010000092.1"/>
</dbReference>
<keyword evidence="6" id="KW-0732">Signal</keyword>
<keyword evidence="3" id="KW-0326">Glycosidase</keyword>
<dbReference type="InterPro" id="IPR023296">
    <property type="entry name" value="Glyco_hydro_beta-prop_sf"/>
</dbReference>
<name>A0A9X2FEC9_9BACT</name>
<dbReference type="PANTHER" id="PTHR42812">
    <property type="entry name" value="BETA-XYLOSIDASE"/>
    <property type="match status" value="1"/>
</dbReference>
<evidence type="ECO:0000313" key="8">
    <source>
        <dbReference type="EMBL" id="MCO6047475.1"/>
    </source>
</evidence>
<sequence>MLSTSCRTRRVPLLFSLFLAFAAGMSSAVEANAADKSTRWTEQRANAWYAEQAWPVGANFVPSTAINQLEMWQADTFDPATIDRELGWAADIGMNSMRVFLHDIPWKEDPEGFCERIDQYLEIADRHGIRTMFVLFDGVWRPEPKAGPQPEPIPRTHNSGWVQSPGKVILGDPNRHDELKDYVQGILTRYKDDDRVLIWDLFNEPDNANVGKWPGMSITDMPPGDKHDRASELLDKAFTWAREVNPSQPLTAGVWGNPHWLESPSRIEEISLNRSDVISFHTYHNSTDAQPIIEMMVDHFHRPLMCTEYMARGNGSTFAGLLPQFREYKIGAYNWGLVAGKSQTIYPQDSWRKKYTAEPEPWFHDVFRPDGTAYRESETQLIRDLTTDDTGSGRTGSKTAAAIPEDEIKAGLESHDRALFVKAGWIRDPYITLSPEGMYVLTGTTPLPDDERQHTDPYNTGLGPKSIVGWKAQVWQSPDLIHWDSLGTPFTLEDGIWASKRPRKFANTLRSEWRLWAPELHRIGDRWALVHTSPAPVPGANLSFTEGPEISGPWSNPMGVKIGRRHDPSLFQDDDGTWWLIWGATQIAPLKADFSGFAAKPTTIGPSGETSKMGHEGCLMYKIGGKYVLFGTGWSTGLMRKGSYNLYYAVADEITGPYTPRRFAGRFLGHGTPFRDQQGRWWCTAFYNANIPPIDSEEIQSRDLSQTAQTINQQGVTLVPMEVSFDASGEPVIRAKDPRYASPGPDESQQF</sequence>
<evidence type="ECO:0000256" key="5">
    <source>
        <dbReference type="SAM" id="MobiDB-lite"/>
    </source>
</evidence>
<evidence type="ECO:0000256" key="2">
    <source>
        <dbReference type="ARBA" id="ARBA00022801"/>
    </source>
</evidence>
<keyword evidence="9" id="KW-1185">Reference proteome</keyword>
<dbReference type="SUPFAM" id="SSF51445">
    <property type="entry name" value="(Trans)glycosidases"/>
    <property type="match status" value="1"/>
</dbReference>
<reference evidence="8" key="1">
    <citation type="submission" date="2022-06" db="EMBL/GenBank/DDBJ databases">
        <title>Aeoliella straminimaris, a novel planctomycete from sediments.</title>
        <authorList>
            <person name="Vitorino I.R."/>
            <person name="Lage O.M."/>
        </authorList>
    </citation>
    <scope>NUCLEOTIDE SEQUENCE</scope>
    <source>
        <strain evidence="8">ICT_H6.2</strain>
    </source>
</reference>
<dbReference type="InterPro" id="IPR001547">
    <property type="entry name" value="Glyco_hydro_5"/>
</dbReference>
<dbReference type="InterPro" id="IPR006710">
    <property type="entry name" value="Glyco_hydro_43"/>
</dbReference>
<dbReference type="InterPro" id="IPR017853">
    <property type="entry name" value="GH"/>
</dbReference>
<evidence type="ECO:0000313" key="9">
    <source>
        <dbReference type="Proteomes" id="UP001155241"/>
    </source>
</evidence>
<dbReference type="PROSITE" id="PS00659">
    <property type="entry name" value="GLYCOSYL_HYDROL_F5"/>
    <property type="match status" value="1"/>
</dbReference>
<feature type="site" description="Important for catalytic activity, responsible for pKa modulation of the active site Glu and correct orientation of both the proton donor and substrate" evidence="4">
    <location>
        <position position="567"/>
    </location>
</feature>
<dbReference type="CDD" id="cd08986">
    <property type="entry name" value="GH43-like"/>
    <property type="match status" value="1"/>
</dbReference>
<dbReference type="Pfam" id="PF04616">
    <property type="entry name" value="Glyco_hydro_43"/>
    <property type="match status" value="1"/>
</dbReference>
<evidence type="ECO:0000259" key="7">
    <source>
        <dbReference type="Pfam" id="PF00150"/>
    </source>
</evidence>
<proteinExistence type="inferred from homology"/>
<dbReference type="InterPro" id="IPR018087">
    <property type="entry name" value="Glyco_hydro_5_CS"/>
</dbReference>
<organism evidence="8 9">
    <name type="scientific">Aeoliella straminimaris</name>
    <dbReference type="NCBI Taxonomy" id="2954799"/>
    <lineage>
        <taxon>Bacteria</taxon>
        <taxon>Pseudomonadati</taxon>
        <taxon>Planctomycetota</taxon>
        <taxon>Planctomycetia</taxon>
        <taxon>Pirellulales</taxon>
        <taxon>Lacipirellulaceae</taxon>
        <taxon>Aeoliella</taxon>
    </lineage>
</organism>
<evidence type="ECO:0000256" key="1">
    <source>
        <dbReference type="ARBA" id="ARBA00009865"/>
    </source>
</evidence>